<dbReference type="AlphaFoldDB" id="A0A6N3C5I2"/>
<name>A0A6N3C5I2_STROR</name>
<organism evidence="1">
    <name type="scientific">Streptococcus oralis</name>
    <dbReference type="NCBI Taxonomy" id="1303"/>
    <lineage>
        <taxon>Bacteria</taxon>
        <taxon>Bacillati</taxon>
        <taxon>Bacillota</taxon>
        <taxon>Bacilli</taxon>
        <taxon>Lactobacillales</taxon>
        <taxon>Streptococcaceae</taxon>
        <taxon>Streptococcus</taxon>
    </lineage>
</organism>
<sequence>MVEKEGGTNSGASLFVDQMKVKMELEIMDKTETLSASVSMFGNYQKNSVDLKVDQKNKILWLEEDSDK</sequence>
<proteinExistence type="predicted"/>
<accession>A0A6N3C5I2</accession>
<gene>
    <name evidence="1" type="ORF">SRLFYP117_01074</name>
</gene>
<reference evidence="1" key="1">
    <citation type="submission" date="2019-11" db="EMBL/GenBank/DDBJ databases">
        <authorList>
            <person name="Feng L."/>
        </authorList>
    </citation>
    <scope>NUCLEOTIDE SEQUENCE</scope>
    <source>
        <strain evidence="1">SrubneriLFYP117</strain>
    </source>
</reference>
<dbReference type="RefSeq" id="WP_156676827.1">
    <property type="nucleotide sequence ID" value="NZ_CACRUL010000015.1"/>
</dbReference>
<protein>
    <submittedName>
        <fullName evidence="1">Uncharacterized protein</fullName>
    </submittedName>
</protein>
<dbReference type="EMBL" id="CACRUL010000015">
    <property type="protein sequence ID" value="VYU11345.1"/>
    <property type="molecule type" value="Genomic_DNA"/>
</dbReference>
<evidence type="ECO:0000313" key="1">
    <source>
        <dbReference type="EMBL" id="VYU11345.1"/>
    </source>
</evidence>